<dbReference type="Gene3D" id="3.30.40.10">
    <property type="entry name" value="Zinc/RING finger domain, C3HC4 (zinc finger)"/>
    <property type="match status" value="1"/>
</dbReference>
<evidence type="ECO:0000256" key="3">
    <source>
        <dbReference type="ARBA" id="ARBA00022771"/>
    </source>
</evidence>
<dbReference type="PANTHER" id="PTHR24104:SF25">
    <property type="entry name" value="PROTEIN LIN-41"/>
    <property type="match status" value="1"/>
</dbReference>
<evidence type="ECO:0000259" key="9">
    <source>
        <dbReference type="PROSITE" id="PS50119"/>
    </source>
</evidence>
<gene>
    <name evidence="10" type="ORF">LSH36_40g16080</name>
</gene>
<dbReference type="PROSITE" id="PS51125">
    <property type="entry name" value="NHL"/>
    <property type="match status" value="2"/>
</dbReference>
<dbReference type="PANTHER" id="PTHR24104">
    <property type="entry name" value="E3 UBIQUITIN-PROTEIN LIGASE NHLRC1-RELATED"/>
    <property type="match status" value="1"/>
</dbReference>
<feature type="domain" description="B box-type" evidence="9">
    <location>
        <begin position="93"/>
        <end position="143"/>
    </location>
</feature>
<evidence type="ECO:0000256" key="7">
    <source>
        <dbReference type="SAM" id="MobiDB-lite"/>
    </source>
</evidence>
<evidence type="ECO:0000256" key="5">
    <source>
        <dbReference type="PROSITE-ProRule" id="PRU00024"/>
    </source>
</evidence>
<name>A0AAD9K890_9ANNE</name>
<dbReference type="EMBL" id="JAODUP010000040">
    <property type="protein sequence ID" value="KAK2166311.1"/>
    <property type="molecule type" value="Genomic_DNA"/>
</dbReference>
<dbReference type="SMART" id="SM00184">
    <property type="entry name" value="RING"/>
    <property type="match status" value="1"/>
</dbReference>
<evidence type="ECO:0000313" key="11">
    <source>
        <dbReference type="Proteomes" id="UP001208570"/>
    </source>
</evidence>
<dbReference type="SUPFAM" id="SSF101898">
    <property type="entry name" value="NHL repeat"/>
    <property type="match status" value="1"/>
</dbReference>
<organism evidence="10 11">
    <name type="scientific">Paralvinella palmiformis</name>
    <dbReference type="NCBI Taxonomy" id="53620"/>
    <lineage>
        <taxon>Eukaryota</taxon>
        <taxon>Metazoa</taxon>
        <taxon>Spiralia</taxon>
        <taxon>Lophotrochozoa</taxon>
        <taxon>Annelida</taxon>
        <taxon>Polychaeta</taxon>
        <taxon>Sedentaria</taxon>
        <taxon>Canalipalpata</taxon>
        <taxon>Terebellida</taxon>
        <taxon>Terebelliformia</taxon>
        <taxon>Alvinellidae</taxon>
        <taxon>Paralvinella</taxon>
    </lineage>
</organism>
<dbReference type="GO" id="GO:0000209">
    <property type="term" value="P:protein polyubiquitination"/>
    <property type="evidence" value="ECO:0007669"/>
    <property type="project" value="TreeGrafter"/>
</dbReference>
<reference evidence="10" key="1">
    <citation type="journal article" date="2023" name="Mol. Biol. Evol.">
        <title>Third-Generation Sequencing Reveals the Adaptive Role of the Epigenome in Three Deep-Sea Polychaetes.</title>
        <authorList>
            <person name="Perez M."/>
            <person name="Aroh O."/>
            <person name="Sun Y."/>
            <person name="Lan Y."/>
            <person name="Juniper S.K."/>
            <person name="Young C.R."/>
            <person name="Angers B."/>
            <person name="Qian P.Y."/>
        </authorList>
    </citation>
    <scope>NUCLEOTIDE SEQUENCE</scope>
    <source>
        <strain evidence="10">P08H-3</strain>
    </source>
</reference>
<evidence type="ECO:0000313" key="10">
    <source>
        <dbReference type="EMBL" id="KAK2166311.1"/>
    </source>
</evidence>
<comment type="caution">
    <text evidence="10">The sequence shown here is derived from an EMBL/GenBank/DDBJ whole genome shotgun (WGS) entry which is preliminary data.</text>
</comment>
<dbReference type="AlphaFoldDB" id="A0AAD9K890"/>
<feature type="repeat" description="NHL" evidence="6">
    <location>
        <begin position="359"/>
        <end position="402"/>
    </location>
</feature>
<dbReference type="InterPro" id="IPR001258">
    <property type="entry name" value="NHL_repeat"/>
</dbReference>
<dbReference type="CDD" id="cd05819">
    <property type="entry name" value="NHL"/>
    <property type="match status" value="1"/>
</dbReference>
<feature type="domain" description="RING-type" evidence="8">
    <location>
        <begin position="16"/>
        <end position="64"/>
    </location>
</feature>
<dbReference type="InterPro" id="IPR013083">
    <property type="entry name" value="Znf_RING/FYVE/PHD"/>
</dbReference>
<keyword evidence="2" id="KW-0677">Repeat</keyword>
<dbReference type="InterPro" id="IPR017907">
    <property type="entry name" value="Znf_RING_CS"/>
</dbReference>
<keyword evidence="4" id="KW-0862">Zinc</keyword>
<dbReference type="CDD" id="cd16579">
    <property type="entry name" value="RING-HC_PML_C-V"/>
    <property type="match status" value="1"/>
</dbReference>
<dbReference type="InterPro" id="IPR050952">
    <property type="entry name" value="TRIM-NHL_E3_ligases"/>
</dbReference>
<evidence type="ECO:0000256" key="4">
    <source>
        <dbReference type="ARBA" id="ARBA00022833"/>
    </source>
</evidence>
<accession>A0AAD9K890</accession>
<proteinExistence type="predicted"/>
<evidence type="ECO:0000256" key="2">
    <source>
        <dbReference type="ARBA" id="ARBA00022737"/>
    </source>
</evidence>
<evidence type="ECO:0000256" key="1">
    <source>
        <dbReference type="ARBA" id="ARBA00022723"/>
    </source>
</evidence>
<evidence type="ECO:0000259" key="8">
    <source>
        <dbReference type="PROSITE" id="PS50089"/>
    </source>
</evidence>
<dbReference type="Pfam" id="PF01436">
    <property type="entry name" value="NHL"/>
    <property type="match status" value="2"/>
</dbReference>
<dbReference type="Gene3D" id="4.10.830.40">
    <property type="match status" value="1"/>
</dbReference>
<dbReference type="Gene3D" id="2.120.10.30">
    <property type="entry name" value="TolB, C-terminal domain"/>
    <property type="match status" value="2"/>
</dbReference>
<feature type="region of interest" description="Disordered" evidence="7">
    <location>
        <begin position="463"/>
        <end position="492"/>
    </location>
</feature>
<dbReference type="PROSITE" id="PS50089">
    <property type="entry name" value="ZF_RING_2"/>
    <property type="match status" value="1"/>
</dbReference>
<dbReference type="Proteomes" id="UP001208570">
    <property type="component" value="Unassembled WGS sequence"/>
</dbReference>
<feature type="repeat" description="NHL" evidence="6">
    <location>
        <begin position="320"/>
        <end position="355"/>
    </location>
</feature>
<dbReference type="InterPro" id="IPR001841">
    <property type="entry name" value="Znf_RING"/>
</dbReference>
<dbReference type="PROSITE" id="PS50119">
    <property type="entry name" value="ZF_BBOX"/>
    <property type="match status" value="1"/>
</dbReference>
<protein>
    <submittedName>
        <fullName evidence="10">Uncharacterized protein</fullName>
    </submittedName>
</protein>
<keyword evidence="3 5" id="KW-0863">Zinc-finger</keyword>
<dbReference type="GO" id="GO:0061630">
    <property type="term" value="F:ubiquitin protein ligase activity"/>
    <property type="evidence" value="ECO:0007669"/>
    <property type="project" value="TreeGrafter"/>
</dbReference>
<keyword evidence="11" id="KW-1185">Reference proteome</keyword>
<keyword evidence="1" id="KW-0479">Metal-binding</keyword>
<dbReference type="GO" id="GO:0043161">
    <property type="term" value="P:proteasome-mediated ubiquitin-dependent protein catabolic process"/>
    <property type="evidence" value="ECO:0007669"/>
    <property type="project" value="TreeGrafter"/>
</dbReference>
<dbReference type="SUPFAM" id="SSF57850">
    <property type="entry name" value="RING/U-box"/>
    <property type="match status" value="1"/>
</dbReference>
<dbReference type="InterPro" id="IPR011042">
    <property type="entry name" value="6-blade_b-propeller_TolB-like"/>
</dbReference>
<evidence type="ECO:0000256" key="6">
    <source>
        <dbReference type="PROSITE-ProRule" id="PRU00504"/>
    </source>
</evidence>
<dbReference type="GO" id="GO:0008270">
    <property type="term" value="F:zinc ion binding"/>
    <property type="evidence" value="ECO:0007669"/>
    <property type="project" value="UniProtKB-KW"/>
</dbReference>
<dbReference type="PROSITE" id="PS00518">
    <property type="entry name" value="ZF_RING_1"/>
    <property type="match status" value="1"/>
</dbReference>
<dbReference type="InterPro" id="IPR000315">
    <property type="entry name" value="Znf_B-box"/>
</dbReference>
<sequence>MATFRITGLQTDFLTCKLCKLPFNQPKCLSCLHTFCKRCLIYHTQKNGIKAKDGIVAIFCPICTQVCDLPRGGIQNLKDNQLLRNLLDMVNSKSIQNCDLCREEGETSAATYCCIKCEDFLCDECAKMHKRTRITREHTVVNVGSMMDVCRGLKGKEQNWLINARLLNKFGRHSNVLYYPTSVCVNMADEILVSNDNNTISMFTLSGTCKKVLEQSSFYGSEKNYLPNRGIAITSEGYVAVAMRKDVTPQLAHMGVIQSLAGREILVLTGRIKNPKDCQPHGIAVTPDSYTIITDIGCHCIYVFDPDFQMIKCFGKRGNKRRRQFKTPYFVAVMPSGLIIVSDYGNHCLKVFDIKGKPKFVIGRMGKQPGEFIHPMGVCTDRYGNIFVADRDNHRVQMFDTNGRFLGFIIEQTCKDGIDLRPQDVAITTYGHLVVIMRGIEGIDVAEVHVYQYGSSRQVVSPPKQFSAGKEPINHTDVNPSMPRRLPPLSEDATCDPNAATPDLLSSAPTDKELKTAEDLLAMYNDGQILDKENQSHVCTIL</sequence>